<dbReference type="RefSeq" id="WP_092157438.1">
    <property type="nucleotide sequence ID" value="NZ_FNGA01000001.1"/>
</dbReference>
<dbReference type="EMBL" id="FNGA01000001">
    <property type="protein sequence ID" value="SDK37053.1"/>
    <property type="molecule type" value="Genomic_DNA"/>
</dbReference>
<dbReference type="STRING" id="246191.SAMN05660337_0242"/>
<dbReference type="InterPro" id="IPR007161">
    <property type="entry name" value="DUF364"/>
</dbReference>
<accession>A0A1G9BC50</accession>
<dbReference type="OrthoDB" id="3596at2"/>
<dbReference type="Proteomes" id="UP000199053">
    <property type="component" value="Unassembled WGS sequence"/>
</dbReference>
<feature type="domain" description="Putative heavy-metal chelation" evidence="1">
    <location>
        <begin position="132"/>
        <end position="229"/>
    </location>
</feature>
<name>A0A1G9BC50_9BACT</name>
<organism evidence="2 3">
    <name type="scientific">Maridesulfovibrio ferrireducens</name>
    <dbReference type="NCBI Taxonomy" id="246191"/>
    <lineage>
        <taxon>Bacteria</taxon>
        <taxon>Pseudomonadati</taxon>
        <taxon>Thermodesulfobacteriota</taxon>
        <taxon>Desulfovibrionia</taxon>
        <taxon>Desulfovibrionales</taxon>
        <taxon>Desulfovibrionaceae</taxon>
        <taxon>Maridesulfovibrio</taxon>
    </lineage>
</organism>
<sequence length="243" mass="26804">MSKSILKTVQEKARKIWEKEGILDENITITARTLSTEEAIGNPEGDDFPLLRGKEKLMEAEFRGSKGQAFTDRFGDFNSSLREVSEMKLENNFRRAIFVAALNAVQSNLGLTDRAIHCKDEGPALCAPKFADHVMDKYGKIRITQIGFQPAMIKSFADKFELRVIDLDPDNIGSKKCGITIEGPDDTAAAIESAELLIVTGSTIVNETLTDFLVENKPTIFFGTTVAAAADLMGWTRFCAESK</sequence>
<protein>
    <submittedName>
        <fullName evidence="2">Putative heavy-metal chelation</fullName>
    </submittedName>
</protein>
<evidence type="ECO:0000313" key="3">
    <source>
        <dbReference type="Proteomes" id="UP000199053"/>
    </source>
</evidence>
<evidence type="ECO:0000259" key="1">
    <source>
        <dbReference type="Pfam" id="PF04016"/>
    </source>
</evidence>
<gene>
    <name evidence="2" type="ORF">SAMN05660337_0242</name>
</gene>
<dbReference type="Pfam" id="PF04016">
    <property type="entry name" value="DUF364"/>
    <property type="match status" value="1"/>
</dbReference>
<evidence type="ECO:0000313" key="2">
    <source>
        <dbReference type="EMBL" id="SDK37053.1"/>
    </source>
</evidence>
<keyword evidence="3" id="KW-1185">Reference proteome</keyword>
<proteinExistence type="predicted"/>
<dbReference type="AlphaFoldDB" id="A0A1G9BC50"/>
<dbReference type="SUPFAM" id="SSF159713">
    <property type="entry name" value="Dhaf3308-like"/>
    <property type="match status" value="1"/>
</dbReference>
<dbReference type="Gene3D" id="3.40.50.11590">
    <property type="match status" value="1"/>
</dbReference>
<reference evidence="3" key="1">
    <citation type="submission" date="2016-10" db="EMBL/GenBank/DDBJ databases">
        <authorList>
            <person name="Varghese N."/>
            <person name="Submissions S."/>
        </authorList>
    </citation>
    <scope>NUCLEOTIDE SEQUENCE [LARGE SCALE GENOMIC DNA]</scope>
    <source>
        <strain evidence="3">DSM 16995</strain>
    </source>
</reference>